<dbReference type="RefSeq" id="XP_034238297.1">
    <property type="nucleotide sequence ID" value="XM_034382406.1"/>
</dbReference>
<feature type="compositionally biased region" description="Low complexity" evidence="1">
    <location>
        <begin position="88"/>
        <end position="119"/>
    </location>
</feature>
<gene>
    <name evidence="3" type="primary">LOC117643481</name>
</gene>
<dbReference type="OrthoDB" id="7700249at2759"/>
<name>A0A6P8YVY1_THRPL</name>
<feature type="region of interest" description="Disordered" evidence="1">
    <location>
        <begin position="87"/>
        <end position="119"/>
    </location>
</feature>
<dbReference type="KEGG" id="tpal:117643481"/>
<dbReference type="InParanoid" id="A0A6P8YVY1"/>
<organism evidence="3">
    <name type="scientific">Thrips palmi</name>
    <name type="common">Melon thrips</name>
    <dbReference type="NCBI Taxonomy" id="161013"/>
    <lineage>
        <taxon>Eukaryota</taxon>
        <taxon>Metazoa</taxon>
        <taxon>Ecdysozoa</taxon>
        <taxon>Arthropoda</taxon>
        <taxon>Hexapoda</taxon>
        <taxon>Insecta</taxon>
        <taxon>Pterygota</taxon>
        <taxon>Neoptera</taxon>
        <taxon>Paraneoptera</taxon>
        <taxon>Thysanoptera</taxon>
        <taxon>Terebrantia</taxon>
        <taxon>Thripoidea</taxon>
        <taxon>Thripidae</taxon>
        <taxon>Thrips</taxon>
    </lineage>
</organism>
<dbReference type="PANTHER" id="PTHR31025">
    <property type="entry name" value="SI:CH211-196P9.1-RELATED"/>
    <property type="match status" value="1"/>
</dbReference>
<dbReference type="Gene3D" id="3.10.20.10">
    <property type="match status" value="1"/>
</dbReference>
<dbReference type="Proteomes" id="UP000515158">
    <property type="component" value="Unplaced"/>
</dbReference>
<sequence length="568" mass="62968">MPLIRVAAADKSTFKFVVAETLSQSIDAAISKLGLLRGSDFKVCLEDGCDAGAEIDCEEIFQELLTDAAAKGKRLSICVLPATDVWRSPGSSSSGSDSTSSGSENSDSGSSGLSGSSGSISPMVPLPMQEINLVMEPVMSELEKPPSEQSPTIQKLKYDAIRATCKIVASHILLRVKDYQRSVAVHYAKSVFFYKNKLYKKVLEQTINNIPCGDGLDDFTLKIYNAVTYGKPSECKKRRGKRVRVVESDNEEAEDDPMPLPSGNRNGYDYGCVAYNPPLSESENFETQEEKRKLLISLNIGDAEVKDLFSETYPSQRAEIVACKPFHKLIDFFPRWPLFLEGVYLINHAGILLGKDLLDIWSRQLSERAGPMTKYFEALSLSDKNLSQVAKARRGAKMCALLADVDKACNNSRSQFFVSIGIFPLLAEYFHEKFGLMTQIVPTGSTDDDVLLASKCSNGNPIIIVEGRSLFDESVNVFLIINNKIVIKCVDYASAVLALFVSFYVFGFCYTKEIQCVLEFIQRFLLDINPEKGNKRKGGKRYVGDVCPKVVRLSEELRTFSSPWTLDI</sequence>
<reference evidence="3" key="1">
    <citation type="submission" date="2025-08" db="UniProtKB">
        <authorList>
            <consortium name="RefSeq"/>
        </authorList>
    </citation>
    <scope>IDENTIFICATION</scope>
    <source>
        <tissue evidence="3">Total insect</tissue>
    </source>
</reference>
<evidence type="ECO:0000313" key="3">
    <source>
        <dbReference type="RefSeq" id="XP_034238297.1"/>
    </source>
</evidence>
<accession>A0A6P8YVY1</accession>
<proteinExistence type="predicted"/>
<dbReference type="AlphaFoldDB" id="A0A6P8YVY1"/>
<dbReference type="GeneID" id="117643481"/>
<dbReference type="PANTHER" id="PTHR31025:SF22">
    <property type="entry name" value="IP13529P"/>
    <property type="match status" value="1"/>
</dbReference>
<evidence type="ECO:0000313" key="2">
    <source>
        <dbReference type="Proteomes" id="UP000515158"/>
    </source>
</evidence>
<protein>
    <submittedName>
        <fullName evidence="3">Uncharacterized protein LOC117643481</fullName>
    </submittedName>
</protein>
<evidence type="ECO:0000256" key="1">
    <source>
        <dbReference type="SAM" id="MobiDB-lite"/>
    </source>
</evidence>
<keyword evidence="2" id="KW-1185">Reference proteome</keyword>